<reference evidence="6" key="1">
    <citation type="journal article" date="2021" name="Syst. Appl. Microbiol.">
        <title>Roseomonas hellenica sp. nov., isolated from roots of wild-growing Alkanna tinctoria.</title>
        <authorList>
            <person name="Rat A."/>
            <person name="Naranjo H.D."/>
            <person name="Lebbe L."/>
            <person name="Cnockaert M."/>
            <person name="Krigas N."/>
            <person name="Grigoriadou K."/>
            <person name="Maloupa E."/>
            <person name="Willems A."/>
        </authorList>
    </citation>
    <scope>NUCLEOTIDE SEQUENCE [LARGE SCALE GENOMIC DNA]</scope>
    <source>
        <strain evidence="6">LMG 31159</strain>
    </source>
</reference>
<evidence type="ECO:0000313" key="6">
    <source>
        <dbReference type="Proteomes" id="UP000698752"/>
    </source>
</evidence>
<dbReference type="Gene3D" id="2.150.10.10">
    <property type="entry name" value="Serralysin-like metalloprotease, C-terminal"/>
    <property type="match status" value="1"/>
</dbReference>
<proteinExistence type="predicted"/>
<dbReference type="InterPro" id="IPR006141">
    <property type="entry name" value="Intein_N"/>
</dbReference>
<dbReference type="PANTHER" id="PTHR38340:SF1">
    <property type="entry name" value="S-LAYER PROTEIN"/>
    <property type="match status" value="1"/>
</dbReference>
<dbReference type="InterPro" id="IPR036844">
    <property type="entry name" value="Hint_dom_sf"/>
</dbReference>
<keyword evidence="6" id="KW-1185">Reference proteome</keyword>
<dbReference type="Pfam" id="PF00353">
    <property type="entry name" value="HemolysinCabind"/>
    <property type="match status" value="3"/>
</dbReference>
<dbReference type="InterPro" id="IPR018511">
    <property type="entry name" value="Hemolysin-typ_Ca-bd_CS"/>
</dbReference>
<dbReference type="SUPFAM" id="SSF51120">
    <property type="entry name" value="beta-Roll"/>
    <property type="match status" value="1"/>
</dbReference>
<comment type="caution">
    <text evidence="5">The sequence shown here is derived from an EMBL/GenBank/DDBJ whole genome shotgun (WGS) entry which is preliminary data.</text>
</comment>
<dbReference type="PROSITE" id="PS00330">
    <property type="entry name" value="HEMOLYSIN_CALCIUM"/>
    <property type="match status" value="1"/>
</dbReference>
<keyword evidence="2" id="KW-0964">Secreted</keyword>
<dbReference type="EMBL" id="JAAEDI010000004">
    <property type="protein sequence ID" value="MBR0648960.1"/>
    <property type="molecule type" value="Genomic_DNA"/>
</dbReference>
<dbReference type="RefSeq" id="WP_211866492.1">
    <property type="nucleotide sequence ID" value="NZ_JAAEDI010000004.1"/>
</dbReference>
<dbReference type="PROSITE" id="PS50817">
    <property type="entry name" value="INTEIN_N_TER"/>
    <property type="match status" value="1"/>
</dbReference>
<evidence type="ECO:0000313" key="5">
    <source>
        <dbReference type="EMBL" id="MBR0648960.1"/>
    </source>
</evidence>
<dbReference type="PANTHER" id="PTHR38340">
    <property type="entry name" value="S-LAYER PROTEIN"/>
    <property type="match status" value="1"/>
</dbReference>
<dbReference type="InterPro" id="IPR028992">
    <property type="entry name" value="Hedgehog/Intein_dom"/>
</dbReference>
<feature type="region of interest" description="Disordered" evidence="3">
    <location>
        <begin position="1"/>
        <end position="35"/>
    </location>
</feature>
<comment type="subcellular location">
    <subcellularLocation>
        <location evidence="1">Secreted</location>
    </subcellularLocation>
</comment>
<evidence type="ECO:0000256" key="3">
    <source>
        <dbReference type="SAM" id="MobiDB-lite"/>
    </source>
</evidence>
<evidence type="ECO:0000256" key="1">
    <source>
        <dbReference type="ARBA" id="ARBA00004613"/>
    </source>
</evidence>
<feature type="domain" description="Hedgehog/Intein (Hint)" evidence="4">
    <location>
        <begin position="171"/>
        <end position="309"/>
    </location>
</feature>
<gene>
    <name evidence="5" type="ORF">GXW78_04750</name>
</gene>
<protein>
    <recommendedName>
        <fullName evidence="4">Hedgehog/Intein (Hint) domain-containing protein</fullName>
    </recommendedName>
</protein>
<dbReference type="Gene3D" id="2.170.16.10">
    <property type="entry name" value="Hedgehog/Intein (Hint) domain"/>
    <property type="match status" value="1"/>
</dbReference>
<dbReference type="InterPro" id="IPR011049">
    <property type="entry name" value="Serralysin-like_metalloprot_C"/>
</dbReference>
<dbReference type="Pfam" id="PF13403">
    <property type="entry name" value="Hint_2"/>
    <property type="match status" value="1"/>
</dbReference>
<sequence>MSGSWTPGPEATDGNDSYVGTEFSDVADGLDGNDTLRGQDGGDFLYGGAGADNLMGDAGDDYLAGDAGNDTLIGGEGDDELRGGAGNDLLAGNIGDDQVHGEGGDDTVYYNEGDGDDSIYGGDGSNTVVIYAPGGYTTNIDGGMTIVTINATGETLRILDAAIVEADTPTPCFAEGTTIMTVRGEVPVEALRIGDLVVASRGGRNAFMPVTWLGHSRLNLAAHPRRAAVAPIRIRAGALGDGIPARDLRVSPDHALLIDGRLVAARLLADSDGIAQERHTLRVTYWHVELAEHAVLIANGAPAESYLDDGNRQNFDNAAVVALIKDFAPRDGNYAQRACAPVLTDGPALDRIRAGIAGRRPAAGAEVPLLQRA</sequence>
<dbReference type="InterPro" id="IPR050557">
    <property type="entry name" value="RTX_toxin/Mannuronan_C5-epim"/>
</dbReference>
<dbReference type="Proteomes" id="UP000698752">
    <property type="component" value="Unassembled WGS sequence"/>
</dbReference>
<organism evidence="5 6">
    <name type="scientific">Neoroseomonas terrae</name>
    <dbReference type="NCBI Taxonomy" id="424799"/>
    <lineage>
        <taxon>Bacteria</taxon>
        <taxon>Pseudomonadati</taxon>
        <taxon>Pseudomonadota</taxon>
        <taxon>Alphaproteobacteria</taxon>
        <taxon>Acetobacterales</taxon>
        <taxon>Acetobacteraceae</taxon>
        <taxon>Neoroseomonas</taxon>
    </lineage>
</organism>
<accession>A0ABS5ED71</accession>
<dbReference type="SUPFAM" id="SSF51294">
    <property type="entry name" value="Hedgehog/intein (Hint) domain"/>
    <property type="match status" value="1"/>
</dbReference>
<evidence type="ECO:0000256" key="2">
    <source>
        <dbReference type="ARBA" id="ARBA00022525"/>
    </source>
</evidence>
<evidence type="ECO:0000259" key="4">
    <source>
        <dbReference type="Pfam" id="PF13403"/>
    </source>
</evidence>
<dbReference type="InterPro" id="IPR001343">
    <property type="entry name" value="Hemolysn_Ca-bd"/>
</dbReference>
<name>A0ABS5ED71_9PROT</name>
<dbReference type="PRINTS" id="PR00313">
    <property type="entry name" value="CABNDNGRPT"/>
</dbReference>